<evidence type="ECO:0000256" key="1">
    <source>
        <dbReference type="ARBA" id="ARBA00010990"/>
    </source>
</evidence>
<sequence length="225" mass="25344">MSLPETIAYRWLRYDAAQEAAWRAWLSAEEQQRLERFRSFYRKRSFLTGRAAVRQLLAQQLGVTPGQVPLVAQPDEPLQVLGEDVYVSLAHADDWALAATAPYPIGVDLERLRPRSPELCRHVLHPEEYPLLETFGKTAAEAIVWLWALKEAALKGAGLGLRCWPRRLRLELVGATCGWVQLPNGQRWAVAAGLREGYVWAIAWPALGLDSLSNQHHVNHGIGHF</sequence>
<dbReference type="PANTHER" id="PTHR12215:SF10">
    <property type="entry name" value="L-AMINOADIPATE-SEMIALDEHYDE DEHYDROGENASE-PHOSPHOPANTETHEINYL TRANSFERASE"/>
    <property type="match status" value="1"/>
</dbReference>
<gene>
    <name evidence="4" type="ORF">ENO59_06200</name>
</gene>
<name>A0A7V2B0M6_RHOMR</name>
<dbReference type="InterPro" id="IPR037143">
    <property type="entry name" value="4-PPantetheinyl_Trfase_dom_sf"/>
</dbReference>
<dbReference type="Pfam" id="PF01648">
    <property type="entry name" value="ACPS"/>
    <property type="match status" value="1"/>
</dbReference>
<dbReference type="AlphaFoldDB" id="A0A7V2B0M6"/>
<dbReference type="GO" id="GO:0000287">
    <property type="term" value="F:magnesium ion binding"/>
    <property type="evidence" value="ECO:0007669"/>
    <property type="project" value="InterPro"/>
</dbReference>
<reference evidence="4" key="1">
    <citation type="journal article" date="2020" name="mSystems">
        <title>Genome- and Community-Level Interaction Insights into Carbon Utilization and Element Cycling Functions of Hydrothermarchaeota in Hydrothermal Sediment.</title>
        <authorList>
            <person name="Zhou Z."/>
            <person name="Liu Y."/>
            <person name="Xu W."/>
            <person name="Pan J."/>
            <person name="Luo Z.H."/>
            <person name="Li M."/>
        </authorList>
    </citation>
    <scope>NUCLEOTIDE SEQUENCE [LARGE SCALE GENOMIC DNA]</scope>
    <source>
        <strain evidence="4">SpSt-143</strain>
    </source>
</reference>
<dbReference type="Gene3D" id="3.90.470.20">
    <property type="entry name" value="4'-phosphopantetheinyl transferase domain"/>
    <property type="match status" value="1"/>
</dbReference>
<feature type="domain" description="4'-phosphopantetheinyl transferase" evidence="3">
    <location>
        <begin position="104"/>
        <end position="165"/>
    </location>
</feature>
<comment type="similarity">
    <text evidence="1">Belongs to the P-Pant transferase superfamily. Gsp/Sfp/HetI/AcpT family.</text>
</comment>
<accession>A0A7V2B0M6</accession>
<dbReference type="InterPro" id="IPR050559">
    <property type="entry name" value="P-Pant_transferase_sf"/>
</dbReference>
<organism evidence="4">
    <name type="scientific">Rhodothermus marinus</name>
    <name type="common">Rhodothermus obamensis</name>
    <dbReference type="NCBI Taxonomy" id="29549"/>
    <lineage>
        <taxon>Bacteria</taxon>
        <taxon>Pseudomonadati</taxon>
        <taxon>Rhodothermota</taxon>
        <taxon>Rhodothermia</taxon>
        <taxon>Rhodothermales</taxon>
        <taxon>Rhodothermaceae</taxon>
        <taxon>Rhodothermus</taxon>
    </lineage>
</organism>
<dbReference type="PANTHER" id="PTHR12215">
    <property type="entry name" value="PHOSPHOPANTETHEINE TRANSFERASE"/>
    <property type="match status" value="1"/>
</dbReference>
<dbReference type="GO" id="GO:0008897">
    <property type="term" value="F:holo-[acyl-carrier-protein] synthase activity"/>
    <property type="evidence" value="ECO:0007669"/>
    <property type="project" value="InterPro"/>
</dbReference>
<dbReference type="InterPro" id="IPR008278">
    <property type="entry name" value="4-PPantetheinyl_Trfase_dom"/>
</dbReference>
<dbReference type="GO" id="GO:0019878">
    <property type="term" value="P:lysine biosynthetic process via aminoadipic acid"/>
    <property type="evidence" value="ECO:0007669"/>
    <property type="project" value="TreeGrafter"/>
</dbReference>
<proteinExistence type="inferred from homology"/>
<dbReference type="SUPFAM" id="SSF56214">
    <property type="entry name" value="4'-phosphopantetheinyl transferase"/>
    <property type="match status" value="2"/>
</dbReference>
<evidence type="ECO:0000259" key="3">
    <source>
        <dbReference type="Pfam" id="PF01648"/>
    </source>
</evidence>
<comment type="caution">
    <text evidence="4">The sequence shown here is derived from an EMBL/GenBank/DDBJ whole genome shotgun (WGS) entry which is preliminary data.</text>
</comment>
<dbReference type="GO" id="GO:0005829">
    <property type="term" value="C:cytosol"/>
    <property type="evidence" value="ECO:0007669"/>
    <property type="project" value="TreeGrafter"/>
</dbReference>
<evidence type="ECO:0000313" key="4">
    <source>
        <dbReference type="EMBL" id="HER96094.1"/>
    </source>
</evidence>
<dbReference type="EMBL" id="DSGB01000005">
    <property type="protein sequence ID" value="HER96094.1"/>
    <property type="molecule type" value="Genomic_DNA"/>
</dbReference>
<protein>
    <submittedName>
        <fullName evidence="4">4'-phosphopantetheinyl transferase superfamily protein</fullName>
    </submittedName>
</protein>
<keyword evidence="2 4" id="KW-0808">Transferase</keyword>
<evidence type="ECO:0000256" key="2">
    <source>
        <dbReference type="ARBA" id="ARBA00022679"/>
    </source>
</evidence>